<reference evidence="1" key="1">
    <citation type="journal article" date="2020" name="Fungal Divers.">
        <title>Resolving the Mortierellaceae phylogeny through synthesis of multi-gene phylogenetics and phylogenomics.</title>
        <authorList>
            <person name="Vandepol N."/>
            <person name="Liber J."/>
            <person name="Desiro A."/>
            <person name="Na H."/>
            <person name="Kennedy M."/>
            <person name="Barry K."/>
            <person name="Grigoriev I.V."/>
            <person name="Miller A.N."/>
            <person name="O'Donnell K."/>
            <person name="Stajich J.E."/>
            <person name="Bonito G."/>
        </authorList>
    </citation>
    <scope>NUCLEOTIDE SEQUENCE</scope>
    <source>
        <strain evidence="1">NRRL 6426</strain>
    </source>
</reference>
<dbReference type="OrthoDB" id="2430661at2759"/>
<organism evidence="1 2">
    <name type="scientific">Linnemannia schmuckeri</name>
    <dbReference type="NCBI Taxonomy" id="64567"/>
    <lineage>
        <taxon>Eukaryota</taxon>
        <taxon>Fungi</taxon>
        <taxon>Fungi incertae sedis</taxon>
        <taxon>Mucoromycota</taxon>
        <taxon>Mortierellomycotina</taxon>
        <taxon>Mortierellomycetes</taxon>
        <taxon>Mortierellales</taxon>
        <taxon>Mortierellaceae</taxon>
        <taxon>Linnemannia</taxon>
    </lineage>
</organism>
<dbReference type="Proteomes" id="UP000748756">
    <property type="component" value="Unassembled WGS sequence"/>
</dbReference>
<comment type="caution">
    <text evidence="1">The sequence shown here is derived from an EMBL/GenBank/DDBJ whole genome shotgun (WGS) entry which is preliminary data.</text>
</comment>
<accession>A0A9P5V7X3</accession>
<dbReference type="AlphaFoldDB" id="A0A9P5V7X3"/>
<protein>
    <submittedName>
        <fullName evidence="1">Uncharacterized protein</fullName>
    </submittedName>
</protein>
<keyword evidence="2" id="KW-1185">Reference proteome</keyword>
<evidence type="ECO:0000313" key="1">
    <source>
        <dbReference type="EMBL" id="KAF9144907.1"/>
    </source>
</evidence>
<gene>
    <name evidence="1" type="ORF">BG015_012062</name>
</gene>
<sequence length="195" mass="21829">MSDHVTAGIYLGPPPKDPNAEIRKIFTERENQQDGLGTILSFCQKEAGFTVGDTDTEGFRQQLRTFDPVLWIQDSSVMMPMQDNKDAVIAAIQAFAERVPDKSQCQKFASQIRDNMTSSFVQFCIQQDGDYLALFLTKVTVQGNFQNMIGVCAYDIWAVNRGEMASRADELVARLKLKDGLEDWVKKVSSPGYGK</sequence>
<proteinExistence type="predicted"/>
<evidence type="ECO:0000313" key="2">
    <source>
        <dbReference type="Proteomes" id="UP000748756"/>
    </source>
</evidence>
<name>A0A9P5V7X3_9FUNG</name>
<dbReference type="EMBL" id="JAAAUQ010000984">
    <property type="protein sequence ID" value="KAF9144907.1"/>
    <property type="molecule type" value="Genomic_DNA"/>
</dbReference>